<keyword evidence="3" id="KW-0143">Chaperone</keyword>
<comment type="similarity">
    <text evidence="4">Belongs to the SIMIBI class G3E GTPase family. ZNG1 subfamily.</text>
</comment>
<comment type="catalytic activity">
    <reaction evidence="5">
        <text>GTP + H2O = GDP + phosphate + H(+)</text>
        <dbReference type="Rhea" id="RHEA:19669"/>
        <dbReference type="ChEBI" id="CHEBI:15377"/>
        <dbReference type="ChEBI" id="CHEBI:15378"/>
        <dbReference type="ChEBI" id="CHEBI:37565"/>
        <dbReference type="ChEBI" id="CHEBI:43474"/>
        <dbReference type="ChEBI" id="CHEBI:58189"/>
    </reaction>
    <physiologicalReaction direction="left-to-right" evidence="5">
        <dbReference type="Rhea" id="RHEA:19670"/>
    </physiologicalReaction>
</comment>
<gene>
    <name evidence="8" type="ORF">ACFSFW_06650</name>
</gene>
<dbReference type="InterPro" id="IPR003495">
    <property type="entry name" value="CobW/HypB/UreG_nucleotide-bd"/>
</dbReference>
<evidence type="ECO:0000256" key="1">
    <source>
        <dbReference type="ARBA" id="ARBA00022741"/>
    </source>
</evidence>
<dbReference type="InterPro" id="IPR011629">
    <property type="entry name" value="CobW-like_C"/>
</dbReference>
<evidence type="ECO:0000256" key="5">
    <source>
        <dbReference type="ARBA" id="ARBA00049117"/>
    </source>
</evidence>
<dbReference type="InterPro" id="IPR027417">
    <property type="entry name" value="P-loop_NTPase"/>
</dbReference>
<evidence type="ECO:0000313" key="9">
    <source>
        <dbReference type="Proteomes" id="UP001597227"/>
    </source>
</evidence>
<dbReference type="InterPro" id="IPR036627">
    <property type="entry name" value="CobW-likC_sf"/>
</dbReference>
<dbReference type="Gene3D" id="3.40.50.300">
    <property type="entry name" value="P-loop containing nucleotide triphosphate hydrolases"/>
    <property type="match status" value="1"/>
</dbReference>
<dbReference type="SUPFAM" id="SSF90002">
    <property type="entry name" value="Hypothetical protein YjiA, C-terminal domain"/>
    <property type="match status" value="1"/>
</dbReference>
<dbReference type="PANTHER" id="PTHR13748:SF62">
    <property type="entry name" value="COBW DOMAIN-CONTAINING PROTEIN"/>
    <property type="match status" value="1"/>
</dbReference>
<sequence length="310" mass="35649">MEKVEVFILSGFLGSGKTTLLQNILTQEKQLGRKVAVVMNELGQVSIDSNGVTENTPLKELLNGCVCCTIQGQLEVHLQGLLQDYDLDAIYIETTGVAHPIEVLDACMSPLFADQLFVQSIVTLIDVNRWKERDSLSPQLQMLLREQIHHADVLLLNKIDQLSEMEQGQIIFEIQSINSEARSLLTKHAAVKLDDLRTIKKAERKPHERAHVHLDLKLKTYVHTFSNALDLDLFEEWLRKMPETIYRIKGYLKFTHSNNTYLFQYSYGTPIYLKELMNYKPTLVFIGEKLDPTWMKAEMEKLEEESLKVE</sequence>
<dbReference type="RefSeq" id="WP_388036359.1">
    <property type="nucleotide sequence ID" value="NZ_JBHUEK010000008.1"/>
</dbReference>
<dbReference type="SUPFAM" id="SSF52540">
    <property type="entry name" value="P-loop containing nucleoside triphosphate hydrolases"/>
    <property type="match status" value="1"/>
</dbReference>
<evidence type="ECO:0000256" key="3">
    <source>
        <dbReference type="ARBA" id="ARBA00023186"/>
    </source>
</evidence>
<reference evidence="9" key="1">
    <citation type="journal article" date="2019" name="Int. J. Syst. Evol. Microbiol.">
        <title>The Global Catalogue of Microorganisms (GCM) 10K type strain sequencing project: providing services to taxonomists for standard genome sequencing and annotation.</title>
        <authorList>
            <consortium name="The Broad Institute Genomics Platform"/>
            <consortium name="The Broad Institute Genome Sequencing Center for Infectious Disease"/>
            <person name="Wu L."/>
            <person name="Ma J."/>
        </authorList>
    </citation>
    <scope>NUCLEOTIDE SEQUENCE [LARGE SCALE GENOMIC DNA]</scope>
    <source>
        <strain evidence="9">CCUG 15531</strain>
    </source>
</reference>
<dbReference type="PANTHER" id="PTHR13748">
    <property type="entry name" value="COBW-RELATED"/>
    <property type="match status" value="1"/>
</dbReference>
<evidence type="ECO:0000259" key="7">
    <source>
        <dbReference type="Pfam" id="PF07683"/>
    </source>
</evidence>
<dbReference type="InterPro" id="IPR051316">
    <property type="entry name" value="Zinc-reg_GTPase_activator"/>
</dbReference>
<dbReference type="CDD" id="cd03112">
    <property type="entry name" value="CobW-like"/>
    <property type="match status" value="1"/>
</dbReference>
<accession>A0ABW4ML75</accession>
<dbReference type="Pfam" id="PF02492">
    <property type="entry name" value="cobW"/>
    <property type="match status" value="1"/>
</dbReference>
<dbReference type="Pfam" id="PF07683">
    <property type="entry name" value="CobW_C"/>
    <property type="match status" value="1"/>
</dbReference>
<dbReference type="Proteomes" id="UP001597227">
    <property type="component" value="Unassembled WGS sequence"/>
</dbReference>
<keyword evidence="1" id="KW-0547">Nucleotide-binding</keyword>
<evidence type="ECO:0000256" key="2">
    <source>
        <dbReference type="ARBA" id="ARBA00022801"/>
    </source>
</evidence>
<organism evidence="8 9">
    <name type="scientific">Fredinandcohnia salidurans</name>
    <dbReference type="NCBI Taxonomy" id="2595041"/>
    <lineage>
        <taxon>Bacteria</taxon>
        <taxon>Bacillati</taxon>
        <taxon>Bacillota</taxon>
        <taxon>Bacilli</taxon>
        <taxon>Bacillales</taxon>
        <taxon>Bacillaceae</taxon>
        <taxon>Fredinandcohnia</taxon>
    </lineage>
</organism>
<evidence type="ECO:0000259" key="6">
    <source>
        <dbReference type="Pfam" id="PF02492"/>
    </source>
</evidence>
<protein>
    <submittedName>
        <fullName evidence="8">CobW family GTP-binding protein</fullName>
    </submittedName>
</protein>
<keyword evidence="2" id="KW-0378">Hydrolase</keyword>
<feature type="domain" description="CobW/HypB/UreG nucleotide-binding" evidence="6">
    <location>
        <begin position="6"/>
        <end position="182"/>
    </location>
</feature>
<evidence type="ECO:0000256" key="4">
    <source>
        <dbReference type="ARBA" id="ARBA00034320"/>
    </source>
</evidence>
<feature type="domain" description="CobW C-terminal" evidence="7">
    <location>
        <begin position="220"/>
        <end position="301"/>
    </location>
</feature>
<comment type="caution">
    <text evidence="8">The sequence shown here is derived from an EMBL/GenBank/DDBJ whole genome shotgun (WGS) entry which is preliminary data.</text>
</comment>
<dbReference type="Gene3D" id="3.30.1220.10">
    <property type="entry name" value="CobW-like, C-terminal domain"/>
    <property type="match status" value="1"/>
</dbReference>
<proteinExistence type="inferred from homology"/>
<evidence type="ECO:0000313" key="8">
    <source>
        <dbReference type="EMBL" id="MFD1778341.1"/>
    </source>
</evidence>
<dbReference type="EMBL" id="JBHUEK010000008">
    <property type="protein sequence ID" value="MFD1778341.1"/>
    <property type="molecule type" value="Genomic_DNA"/>
</dbReference>
<name>A0ABW4ML75_9BACI</name>
<keyword evidence="9" id="KW-1185">Reference proteome</keyword>